<accession>A0A8S1RQY6</accession>
<dbReference type="Proteomes" id="UP000692954">
    <property type="component" value="Unassembled WGS sequence"/>
</dbReference>
<proteinExistence type="predicted"/>
<evidence type="ECO:0000313" key="2">
    <source>
        <dbReference type="Proteomes" id="UP000692954"/>
    </source>
</evidence>
<protein>
    <submittedName>
        <fullName evidence="1">Uncharacterized protein</fullName>
    </submittedName>
</protein>
<gene>
    <name evidence="1" type="ORF">PSON_ATCC_30995.1.T2540017</name>
</gene>
<dbReference type="AlphaFoldDB" id="A0A8S1RQY6"/>
<dbReference type="EMBL" id="CAJJDN010000254">
    <property type="protein sequence ID" value="CAD8129987.1"/>
    <property type="molecule type" value="Genomic_DNA"/>
</dbReference>
<comment type="caution">
    <text evidence="1">The sequence shown here is derived from an EMBL/GenBank/DDBJ whole genome shotgun (WGS) entry which is preliminary data.</text>
</comment>
<reference evidence="1" key="1">
    <citation type="submission" date="2021-01" db="EMBL/GenBank/DDBJ databases">
        <authorList>
            <consortium name="Genoscope - CEA"/>
            <person name="William W."/>
        </authorList>
    </citation>
    <scope>NUCLEOTIDE SEQUENCE</scope>
</reference>
<organism evidence="1 2">
    <name type="scientific">Paramecium sonneborni</name>
    <dbReference type="NCBI Taxonomy" id="65129"/>
    <lineage>
        <taxon>Eukaryota</taxon>
        <taxon>Sar</taxon>
        <taxon>Alveolata</taxon>
        <taxon>Ciliophora</taxon>
        <taxon>Intramacronucleata</taxon>
        <taxon>Oligohymenophorea</taxon>
        <taxon>Peniculida</taxon>
        <taxon>Parameciidae</taxon>
        <taxon>Paramecium</taxon>
    </lineage>
</organism>
<sequence length="225" mass="26465">MSTLKKKLLQQLVLQQMLARQHQLHQLVQCIFQMFCVIIEFCTKQQDLNYIWSICTCRHQNLQMLKVQLSLQEQKSFNKIQKTNYHVTIRKENKKGREKMPQSQDRHAVAIDALQQYKTHAAKFDESVEVVFKRYYAKWYWQNQKITCILSQGVLYIAIKYHLSSLSKQIVSCILFNCLQSLKVIYGIQAKIIPQNKFTSILVLINLLLDITVNIHLYAKSLQAS</sequence>
<keyword evidence="2" id="KW-1185">Reference proteome</keyword>
<evidence type="ECO:0000313" key="1">
    <source>
        <dbReference type="EMBL" id="CAD8129987.1"/>
    </source>
</evidence>
<name>A0A8S1RQY6_9CILI</name>